<comment type="caution">
    <text evidence="2">The sequence shown here is derived from an EMBL/GenBank/DDBJ whole genome shotgun (WGS) entry which is preliminary data.</text>
</comment>
<feature type="compositionally biased region" description="Pro residues" evidence="1">
    <location>
        <begin position="30"/>
        <end position="50"/>
    </location>
</feature>
<dbReference type="Proteomes" id="UP000838756">
    <property type="component" value="Unassembled WGS sequence"/>
</dbReference>
<gene>
    <name evidence="2" type="primary">jg17737</name>
    <name evidence="2" type="ORF">PAEG_LOCUS21831</name>
</gene>
<reference evidence="2" key="1">
    <citation type="submission" date="2022-03" db="EMBL/GenBank/DDBJ databases">
        <authorList>
            <person name="Lindestad O."/>
        </authorList>
    </citation>
    <scope>NUCLEOTIDE SEQUENCE</scope>
</reference>
<name>A0A8S4S3F6_9NEOP</name>
<organism evidence="2 3">
    <name type="scientific">Pararge aegeria aegeria</name>
    <dbReference type="NCBI Taxonomy" id="348720"/>
    <lineage>
        <taxon>Eukaryota</taxon>
        <taxon>Metazoa</taxon>
        <taxon>Ecdysozoa</taxon>
        <taxon>Arthropoda</taxon>
        <taxon>Hexapoda</taxon>
        <taxon>Insecta</taxon>
        <taxon>Pterygota</taxon>
        <taxon>Neoptera</taxon>
        <taxon>Endopterygota</taxon>
        <taxon>Lepidoptera</taxon>
        <taxon>Glossata</taxon>
        <taxon>Ditrysia</taxon>
        <taxon>Papilionoidea</taxon>
        <taxon>Nymphalidae</taxon>
        <taxon>Satyrinae</taxon>
        <taxon>Satyrini</taxon>
        <taxon>Parargina</taxon>
        <taxon>Pararge</taxon>
    </lineage>
</organism>
<sequence>MRVRARRQHGSDWPHGRAAPPPRRVEGRPRPAPPAPAAAPPPARPGPPRRATPLRTAPESASPRRRREALHQSHRTIYKHKHSTICPTVNCSLTITM</sequence>
<protein>
    <submittedName>
        <fullName evidence="2">Jg17737 protein</fullName>
    </submittedName>
</protein>
<proteinExistence type="predicted"/>
<keyword evidence="3" id="KW-1185">Reference proteome</keyword>
<evidence type="ECO:0000313" key="3">
    <source>
        <dbReference type="Proteomes" id="UP000838756"/>
    </source>
</evidence>
<feature type="region of interest" description="Disordered" evidence="1">
    <location>
        <begin position="1"/>
        <end position="75"/>
    </location>
</feature>
<evidence type="ECO:0000256" key="1">
    <source>
        <dbReference type="SAM" id="MobiDB-lite"/>
    </source>
</evidence>
<feature type="compositionally biased region" description="Basic residues" evidence="1">
    <location>
        <begin position="63"/>
        <end position="75"/>
    </location>
</feature>
<accession>A0A8S4S3F6</accession>
<dbReference type="AlphaFoldDB" id="A0A8S4S3F6"/>
<dbReference type="EMBL" id="CAKXAJ010025990">
    <property type="protein sequence ID" value="CAH2248967.1"/>
    <property type="molecule type" value="Genomic_DNA"/>
</dbReference>
<evidence type="ECO:0000313" key="2">
    <source>
        <dbReference type="EMBL" id="CAH2248967.1"/>
    </source>
</evidence>